<protein>
    <submittedName>
        <fullName evidence="4">Putative ATPase</fullName>
    </submittedName>
</protein>
<dbReference type="GO" id="GO:0005739">
    <property type="term" value="C:mitochondrion"/>
    <property type="evidence" value="ECO:0007669"/>
    <property type="project" value="TreeGrafter"/>
</dbReference>
<sequence length="472" mass="53666">MRDSRIAYNMWRAHVSSRQTVTEMYDALVQKGALRHDPRQRDMAQACTPLLNHIHSLERTGVVTNSSASSVSTPASLADAISNKLLRMRSWLRSHVFPDRVTREVAIQWPENVGVERKTGVYMWGNVGVGKTLILDLFELTETPGWTKRRAHLHSFMSDIVIRLHRAEVAARRTRKFSPINCVVEDLLRESPILCLDEFQTFDVTHAALLAAFFSHALPRGLVLFTTSNRPPHELTSISTAFERFIPVLWRHCDVVHCGDIKDYRENASRSHHDVIFLYPNTKENAKRLIRRVERGFTGNWAWEQGATIWLYGRELVVPVHCGGVALFEFSHICGLLGPPDFQCIAKSFHTVIITNVPHIAGVSRNAAQQFIILVDELYQYNVKLLFTSEVPWEKIVDTGTTAGGGGADLCYSEGEDERSGYSAHYEFRNAEEVLSFHRIASRLKEMGCQHYLLRDHSHFVISDYNIASLLE</sequence>
<dbReference type="VEuPathDB" id="TriTrypDB:TcBrA4_0012160"/>
<dbReference type="SUPFAM" id="SSF52540">
    <property type="entry name" value="P-loop containing nucleoside triphosphate hydrolases"/>
    <property type="match status" value="1"/>
</dbReference>
<dbReference type="GO" id="GO:0016887">
    <property type="term" value="F:ATP hydrolysis activity"/>
    <property type="evidence" value="ECO:0007669"/>
    <property type="project" value="InterPro"/>
</dbReference>
<dbReference type="VEuPathDB" id="TriTrypDB:TCDM_05975"/>
<dbReference type="VEuPathDB" id="TriTrypDB:TcCL_NonESM04328"/>
<dbReference type="GO" id="GO:0005524">
    <property type="term" value="F:ATP binding"/>
    <property type="evidence" value="ECO:0007669"/>
    <property type="project" value="UniProtKB-KW"/>
</dbReference>
<dbReference type="EMBL" id="PRFA01000063">
    <property type="protein sequence ID" value="PWU89109.1"/>
    <property type="molecule type" value="Genomic_DNA"/>
</dbReference>
<dbReference type="VEuPathDB" id="TriTrypDB:C3747_91g54"/>
<dbReference type="VEuPathDB" id="TriTrypDB:TcCLB.508387.130"/>
<dbReference type="VEuPathDB" id="TriTrypDB:TCSYLVIO_004594"/>
<dbReference type="NCBIfam" id="NF040713">
    <property type="entry name" value="ZapE"/>
    <property type="match status" value="1"/>
</dbReference>
<evidence type="ECO:0000313" key="4">
    <source>
        <dbReference type="EMBL" id="PWU89109.1"/>
    </source>
</evidence>
<dbReference type="Pfam" id="PF03969">
    <property type="entry name" value="AFG1_ATPase"/>
    <property type="match status" value="1"/>
</dbReference>
<proteinExistence type="inferred from homology"/>
<name>A0A2V2UY88_TRYCR</name>
<dbReference type="InterPro" id="IPR027417">
    <property type="entry name" value="P-loop_NTPase"/>
</dbReference>
<evidence type="ECO:0000313" key="5">
    <source>
        <dbReference type="Proteomes" id="UP000246121"/>
    </source>
</evidence>
<evidence type="ECO:0000256" key="3">
    <source>
        <dbReference type="ARBA" id="ARBA00022840"/>
    </source>
</evidence>
<accession>A0A2V2UY88</accession>
<reference evidence="4 5" key="1">
    <citation type="journal article" date="2018" name="Microb. Genom.">
        <title>Expanding an expanded genome: long-read sequencing of Trypanosoma cruzi.</title>
        <authorList>
            <person name="Berna L."/>
            <person name="Rodriguez M."/>
            <person name="Chiribao M.L."/>
            <person name="Parodi-Talice A."/>
            <person name="Pita S."/>
            <person name="Rijo G."/>
            <person name="Alvarez-Valin F."/>
            <person name="Robello C."/>
        </authorList>
    </citation>
    <scope>NUCLEOTIDE SEQUENCE [LARGE SCALE GENOMIC DNA]</scope>
    <source>
        <strain evidence="4 5">Dm28c</strain>
    </source>
</reference>
<dbReference type="PANTHER" id="PTHR12169:SF28">
    <property type="entry name" value="PUTATIVE-RELATED"/>
    <property type="match status" value="1"/>
</dbReference>
<evidence type="ECO:0000256" key="1">
    <source>
        <dbReference type="ARBA" id="ARBA00010322"/>
    </source>
</evidence>
<dbReference type="Gene3D" id="3.40.50.300">
    <property type="entry name" value="P-loop containing nucleotide triphosphate hydrolases"/>
    <property type="match status" value="1"/>
</dbReference>
<keyword evidence="2" id="KW-0547">Nucleotide-binding</keyword>
<comment type="similarity">
    <text evidence="1">Belongs to the AFG1 ATPase family.</text>
</comment>
<gene>
    <name evidence="4" type="ORF">C4B63_63g29</name>
</gene>
<dbReference type="VEuPathDB" id="TriTrypDB:C4B63_63g29"/>
<dbReference type="VEuPathDB" id="TriTrypDB:TcG_04842"/>
<dbReference type="InterPro" id="IPR005654">
    <property type="entry name" value="ATPase_AFG1-like"/>
</dbReference>
<dbReference type="AlphaFoldDB" id="A0A2V2UY88"/>
<dbReference type="VEuPathDB" id="TriTrypDB:Tc_MARK_6117"/>
<dbReference type="VEuPathDB" id="TriTrypDB:BCY84_07463"/>
<dbReference type="VEuPathDB" id="TriTrypDB:ECC02_000420"/>
<organism evidence="4 5">
    <name type="scientific">Trypanosoma cruzi</name>
    <dbReference type="NCBI Taxonomy" id="5693"/>
    <lineage>
        <taxon>Eukaryota</taxon>
        <taxon>Discoba</taxon>
        <taxon>Euglenozoa</taxon>
        <taxon>Kinetoplastea</taxon>
        <taxon>Metakinetoplastina</taxon>
        <taxon>Trypanosomatida</taxon>
        <taxon>Trypanosomatidae</taxon>
        <taxon>Trypanosoma</taxon>
        <taxon>Schizotrypanum</taxon>
    </lineage>
</organism>
<evidence type="ECO:0000256" key="2">
    <source>
        <dbReference type="ARBA" id="ARBA00022741"/>
    </source>
</evidence>
<dbReference type="VEuPathDB" id="TriTrypDB:TcCLB.506247.170"/>
<dbReference type="Proteomes" id="UP000246121">
    <property type="component" value="Unassembled WGS sequence"/>
</dbReference>
<dbReference type="PANTHER" id="PTHR12169">
    <property type="entry name" value="ATPASE N2B"/>
    <property type="match status" value="1"/>
</dbReference>
<keyword evidence="3" id="KW-0067">ATP-binding</keyword>
<comment type="caution">
    <text evidence="4">The sequence shown here is derived from an EMBL/GenBank/DDBJ whole genome shotgun (WGS) entry which is preliminary data.</text>
</comment>